<dbReference type="RefSeq" id="WP_305028286.1">
    <property type="nucleotide sequence ID" value="NZ_JAUQTA010000001.1"/>
</dbReference>
<gene>
    <name evidence="1" type="ORF">Q5722_11170</name>
</gene>
<dbReference type="Proteomes" id="UP001233314">
    <property type="component" value="Unassembled WGS sequence"/>
</dbReference>
<evidence type="ECO:0000313" key="2">
    <source>
        <dbReference type="Proteomes" id="UP001233314"/>
    </source>
</evidence>
<proteinExistence type="predicted"/>
<keyword evidence="2" id="KW-1185">Reference proteome</keyword>
<evidence type="ECO:0000313" key="1">
    <source>
        <dbReference type="EMBL" id="MDO7868930.1"/>
    </source>
</evidence>
<name>A0ABT9B2D8_9ACTN</name>
<accession>A0ABT9B2D8</accession>
<dbReference type="EMBL" id="JAUQTA010000001">
    <property type="protein sequence ID" value="MDO7868930.1"/>
    <property type="molecule type" value="Genomic_DNA"/>
</dbReference>
<organism evidence="1 2">
    <name type="scientific">Nocardioides jiangxiensis</name>
    <dbReference type="NCBI Taxonomy" id="3064524"/>
    <lineage>
        <taxon>Bacteria</taxon>
        <taxon>Bacillati</taxon>
        <taxon>Actinomycetota</taxon>
        <taxon>Actinomycetes</taxon>
        <taxon>Propionibacteriales</taxon>
        <taxon>Nocardioidaceae</taxon>
        <taxon>Nocardioides</taxon>
    </lineage>
</organism>
<comment type="caution">
    <text evidence="1">The sequence shown here is derived from an EMBL/GenBank/DDBJ whole genome shotgun (WGS) entry which is preliminary data.</text>
</comment>
<protein>
    <submittedName>
        <fullName evidence="1">Uncharacterized protein</fullName>
    </submittedName>
</protein>
<sequence>MSAGRCNTKVIQLSYSTIMNVLLTQRVHVDLMRVHSSLCR</sequence>
<reference evidence="1 2" key="1">
    <citation type="submission" date="2023-07" db="EMBL/GenBank/DDBJ databases">
        <title>Nocardioides sp. nov WY-20 isolated from soil.</title>
        <authorList>
            <person name="Liu B."/>
            <person name="Wan Y."/>
        </authorList>
    </citation>
    <scope>NUCLEOTIDE SEQUENCE [LARGE SCALE GENOMIC DNA]</scope>
    <source>
        <strain evidence="1 2">WY-20</strain>
    </source>
</reference>